<dbReference type="InterPro" id="IPR036048">
    <property type="entry name" value="Interleukin_8-like_sf"/>
</dbReference>
<dbReference type="FunFam" id="2.40.50.40:FF:000004">
    <property type="entry name" value="C-X-C motif chemokine"/>
    <property type="match status" value="1"/>
</dbReference>
<dbReference type="KEGG" id="muo:115462502"/>
<evidence type="ECO:0000313" key="8">
    <source>
        <dbReference type="Proteomes" id="UP000515156"/>
    </source>
</evidence>
<dbReference type="InterPro" id="IPR033899">
    <property type="entry name" value="CXC_Chemokine_domain"/>
</dbReference>
<dbReference type="PRINTS" id="PR00436">
    <property type="entry name" value="INTERLEUKIN8"/>
</dbReference>
<dbReference type="GO" id="GO:0008009">
    <property type="term" value="F:chemokine activity"/>
    <property type="evidence" value="ECO:0007669"/>
    <property type="project" value="InterPro"/>
</dbReference>
<keyword evidence="4 6" id="KW-0964">Secreted</keyword>
<evidence type="ECO:0000256" key="1">
    <source>
        <dbReference type="ARBA" id="ARBA00004613"/>
    </source>
</evidence>
<evidence type="ECO:0000313" key="9">
    <source>
        <dbReference type="RefSeq" id="XP_030048357.1"/>
    </source>
</evidence>
<dbReference type="InParanoid" id="A0A6P7WYN9"/>
<dbReference type="InterPro" id="IPR001811">
    <property type="entry name" value="Chemokine_IL8-like_dom"/>
</dbReference>
<keyword evidence="8" id="KW-1185">Reference proteome</keyword>
<dbReference type="GO" id="GO:0005615">
    <property type="term" value="C:extracellular space"/>
    <property type="evidence" value="ECO:0007669"/>
    <property type="project" value="UniProtKB-UniRule"/>
</dbReference>
<protein>
    <recommendedName>
        <fullName evidence="6">C-X-C motif chemokine</fullName>
    </recommendedName>
</protein>
<dbReference type="PROSITE" id="PS00471">
    <property type="entry name" value="SMALL_CYTOKINES_CXC"/>
    <property type="match status" value="1"/>
</dbReference>
<feature type="signal peptide" evidence="6">
    <location>
        <begin position="1"/>
        <end position="25"/>
    </location>
</feature>
<evidence type="ECO:0000259" key="7">
    <source>
        <dbReference type="SMART" id="SM00199"/>
    </source>
</evidence>
<dbReference type="OrthoDB" id="8872899at2759"/>
<feature type="chain" id="PRO_5028515631" description="C-X-C motif chemokine" evidence="6">
    <location>
        <begin position="26"/>
        <end position="100"/>
    </location>
</feature>
<dbReference type="RefSeq" id="XP_030048357.1">
    <property type="nucleotide sequence ID" value="XM_030192497.1"/>
</dbReference>
<reference evidence="9" key="1">
    <citation type="submission" date="2025-08" db="UniProtKB">
        <authorList>
            <consortium name="RefSeq"/>
        </authorList>
    </citation>
    <scope>IDENTIFICATION</scope>
</reference>
<dbReference type="GO" id="GO:0006952">
    <property type="term" value="P:defense response"/>
    <property type="evidence" value="ECO:0007669"/>
    <property type="project" value="InterPro"/>
</dbReference>
<dbReference type="InterPro" id="IPR039809">
    <property type="entry name" value="Chemokine_b/g/d"/>
</dbReference>
<proteinExistence type="inferred from homology"/>
<dbReference type="PRINTS" id="PR00437">
    <property type="entry name" value="SMALLCYTKCXC"/>
</dbReference>
<evidence type="ECO:0000256" key="5">
    <source>
        <dbReference type="ARBA" id="ARBA00023157"/>
    </source>
</evidence>
<organism evidence="8 9">
    <name type="scientific">Microcaecilia unicolor</name>
    <dbReference type="NCBI Taxonomy" id="1415580"/>
    <lineage>
        <taxon>Eukaryota</taxon>
        <taxon>Metazoa</taxon>
        <taxon>Chordata</taxon>
        <taxon>Craniata</taxon>
        <taxon>Vertebrata</taxon>
        <taxon>Euteleostomi</taxon>
        <taxon>Amphibia</taxon>
        <taxon>Gymnophiona</taxon>
        <taxon>Siphonopidae</taxon>
        <taxon>Microcaecilia</taxon>
    </lineage>
</organism>
<dbReference type="Gene3D" id="2.40.50.40">
    <property type="match status" value="1"/>
</dbReference>
<gene>
    <name evidence="9" type="primary">LOC115462502</name>
</gene>
<evidence type="ECO:0000256" key="4">
    <source>
        <dbReference type="ARBA" id="ARBA00022525"/>
    </source>
</evidence>
<dbReference type="CDD" id="cd00273">
    <property type="entry name" value="Chemokine_CXC"/>
    <property type="match status" value="1"/>
</dbReference>
<keyword evidence="5" id="KW-1015">Disulfide bond</keyword>
<dbReference type="AlphaFoldDB" id="A0A6P7WYN9"/>
<accession>A0A6P7WYN9</accession>
<dbReference type="Pfam" id="PF00048">
    <property type="entry name" value="IL8"/>
    <property type="match status" value="1"/>
</dbReference>
<dbReference type="GeneID" id="115462502"/>
<dbReference type="SUPFAM" id="SSF54117">
    <property type="entry name" value="Interleukin 8-like chemokines"/>
    <property type="match status" value="1"/>
</dbReference>
<comment type="subcellular location">
    <subcellularLocation>
        <location evidence="1 6">Secreted</location>
    </subcellularLocation>
</comment>
<evidence type="ECO:0000256" key="2">
    <source>
        <dbReference type="ARBA" id="ARBA00010665"/>
    </source>
</evidence>
<dbReference type="InterPro" id="IPR018048">
    <property type="entry name" value="Chemokine_CXC_CS"/>
</dbReference>
<evidence type="ECO:0000256" key="3">
    <source>
        <dbReference type="ARBA" id="ARBA00022514"/>
    </source>
</evidence>
<keyword evidence="6" id="KW-0145">Chemotaxis</keyword>
<feature type="domain" description="Chemokine interleukin-8-like" evidence="7">
    <location>
        <begin position="31"/>
        <end position="92"/>
    </location>
</feature>
<dbReference type="FunCoup" id="A0A6P7WYN9">
    <property type="interactions" value="1061"/>
</dbReference>
<keyword evidence="3 6" id="KW-0202">Cytokine</keyword>
<dbReference type="PANTHER" id="PTHR12015">
    <property type="entry name" value="SMALL INDUCIBLE CYTOKINE A"/>
    <property type="match status" value="1"/>
</dbReference>
<comment type="similarity">
    <text evidence="2 6">Belongs to the intercrine alpha (chemokine CxC) family.</text>
</comment>
<dbReference type="GO" id="GO:0006955">
    <property type="term" value="P:immune response"/>
    <property type="evidence" value="ECO:0007669"/>
    <property type="project" value="InterPro"/>
</dbReference>
<dbReference type="PANTHER" id="PTHR12015:SF198">
    <property type="entry name" value="PLATELET BASIC PROTEIN"/>
    <property type="match status" value="1"/>
</dbReference>
<evidence type="ECO:0000256" key="6">
    <source>
        <dbReference type="RuleBase" id="RU361149"/>
    </source>
</evidence>
<dbReference type="SMART" id="SM00199">
    <property type="entry name" value="SCY"/>
    <property type="match status" value="1"/>
</dbReference>
<keyword evidence="6" id="KW-0732">Signal</keyword>
<dbReference type="Proteomes" id="UP000515156">
    <property type="component" value="Chromosome 2"/>
</dbReference>
<dbReference type="InterPro" id="IPR001089">
    <property type="entry name" value="Chemokine_CXC"/>
</dbReference>
<sequence length="100" mass="10916">MKSPLSLHLVLLLVLSAGWTTPSQGASLRTELRCQCIKTISEFIPVKQIANVELIPEGPHCPTVEVIATLKSGMQVCLNPDAKWVQIIINKILNGASSRR</sequence>
<name>A0A6P7WYN9_9AMPH</name>